<evidence type="ECO:0000259" key="1">
    <source>
        <dbReference type="Pfam" id="PF02719"/>
    </source>
</evidence>
<sequence length="44" mass="4898">MAAKVCRAMNRLGKIGFVVVRFGNVLGSRGSVVPLLKKLRRENR</sequence>
<feature type="domain" description="Polysaccharide biosynthesis protein CapD-like" evidence="1">
    <location>
        <begin position="4"/>
        <end position="41"/>
    </location>
</feature>
<proteinExistence type="predicted"/>
<keyword evidence="3" id="KW-1185">Reference proteome</keyword>
<dbReference type="Pfam" id="PF02719">
    <property type="entry name" value="Polysacc_synt_2"/>
    <property type="match status" value="1"/>
</dbReference>
<dbReference type="InterPro" id="IPR003869">
    <property type="entry name" value="Polysac_CapD-like"/>
</dbReference>
<dbReference type="EMBL" id="AWXA01000006">
    <property type="protein sequence ID" value="ERT62285.1"/>
    <property type="molecule type" value="Genomic_DNA"/>
</dbReference>
<name>U7USH3_9FIRM</name>
<accession>U7USH3</accession>
<protein>
    <submittedName>
        <fullName evidence="2">Polysaccharide biosynthesis domain protein</fullName>
    </submittedName>
</protein>
<organism evidence="2 3">
    <name type="scientific">Megasphaera vaginalis</name>
    <name type="common">ex Srinivasan et al. 2021</name>
    <dbReference type="NCBI Taxonomy" id="1111454"/>
    <lineage>
        <taxon>Bacteria</taxon>
        <taxon>Bacillati</taxon>
        <taxon>Bacillota</taxon>
        <taxon>Negativicutes</taxon>
        <taxon>Veillonellales</taxon>
        <taxon>Veillonellaceae</taxon>
        <taxon>Megasphaera</taxon>
    </lineage>
</organism>
<dbReference type="AlphaFoldDB" id="U7USH3"/>
<evidence type="ECO:0000313" key="2">
    <source>
        <dbReference type="EMBL" id="ERT62285.1"/>
    </source>
</evidence>
<dbReference type="Proteomes" id="UP000017090">
    <property type="component" value="Unassembled WGS sequence"/>
</dbReference>
<gene>
    <name evidence="2" type="ORF">HMPREF1250_0555</name>
</gene>
<dbReference type="PATRIC" id="fig|1111454.3.peg.221"/>
<evidence type="ECO:0000313" key="3">
    <source>
        <dbReference type="Proteomes" id="UP000017090"/>
    </source>
</evidence>
<comment type="caution">
    <text evidence="2">The sequence shown here is derived from an EMBL/GenBank/DDBJ whole genome shotgun (WGS) entry which is preliminary data.</text>
</comment>
<reference evidence="2 3" key="1">
    <citation type="submission" date="2013-09" db="EMBL/GenBank/DDBJ databases">
        <authorList>
            <person name="Durkin A.S."/>
            <person name="Haft D.R."/>
            <person name="McCorrison J."/>
            <person name="Torralba M."/>
            <person name="Gillis M."/>
            <person name="Haft D.H."/>
            <person name="Methe B."/>
            <person name="Sutton G."/>
            <person name="Nelson K.E."/>
        </authorList>
    </citation>
    <scope>NUCLEOTIDE SEQUENCE [LARGE SCALE GENOMIC DNA]</scope>
    <source>
        <strain evidence="2 3">BV3C16-1</strain>
    </source>
</reference>
<dbReference type="STRING" id="1111454.HMPREF1250_0555"/>
<dbReference type="Gene3D" id="3.40.50.720">
    <property type="entry name" value="NAD(P)-binding Rossmann-like Domain"/>
    <property type="match status" value="1"/>
</dbReference>